<dbReference type="EMBL" id="AWGH01000017">
    <property type="protein sequence ID" value="ODN92774.1"/>
    <property type="molecule type" value="Genomic_DNA"/>
</dbReference>
<gene>
    <name evidence="3" type="ORF">L198_05569</name>
</gene>
<feature type="region of interest" description="Disordered" evidence="1">
    <location>
        <begin position="344"/>
        <end position="394"/>
    </location>
</feature>
<feature type="transmembrane region" description="Helical" evidence="2">
    <location>
        <begin position="172"/>
        <end position="198"/>
    </location>
</feature>
<feature type="transmembrane region" description="Helical" evidence="2">
    <location>
        <begin position="35"/>
        <end position="54"/>
    </location>
</feature>
<evidence type="ECO:0000313" key="4">
    <source>
        <dbReference type="Proteomes" id="UP000094819"/>
    </source>
</evidence>
<name>A0A1E3IVX5_9TREE</name>
<feature type="transmembrane region" description="Helical" evidence="2">
    <location>
        <begin position="6"/>
        <end position="23"/>
    </location>
</feature>
<feature type="transmembrane region" description="Helical" evidence="2">
    <location>
        <begin position="258"/>
        <end position="279"/>
    </location>
</feature>
<protein>
    <submittedName>
        <fullName evidence="3">Uncharacterized protein</fullName>
    </submittedName>
</protein>
<feature type="transmembrane region" description="Helical" evidence="2">
    <location>
        <begin position="96"/>
        <end position="119"/>
    </location>
</feature>
<dbReference type="Proteomes" id="UP000094819">
    <property type="component" value="Unassembled WGS sequence"/>
</dbReference>
<sequence length="447" mass="50625">MAFSALASLAGLLFMIWHTYHYDRWKCLLYTKDEWFRAFMCHVLFGSVMCLQVYTWIDVHVIYAEYWIYYPALEETIVTPWSLYTPTHYKLFRTSLYFITAGWGFLQGVHLEEFLYWAYLIKSINTPGGPRTTWLHSGFFKVWVGLFISCFALLIGSVHIEEHDLDLMRSYLFMVGGSMSLVLAFASIALCIVFPSFLRNVKRQGASSEVLERLYFFSEVNEIRIVCRIVYSVSFLVLSADAFTTNQEINKSPFWSDALYLCGQLGLFSATCLSVVILLPRNMTSESVPTLAQTENQLMVAYQRPQPDGYSPQQFYELGERLNVGHDALAIGLASLNPNNVGHMGGKEGFEMQVTPPLPTHSHSQDDISSYSGNSSQRTRVDPAPFAESADRSKLTSRLSEFAGGLPSVVGRFKSPFEVGSAERRGKEGPTEIYVKTVKEVHEDDMV</sequence>
<keyword evidence="2" id="KW-0472">Membrane</keyword>
<dbReference type="OrthoDB" id="2384193at2759"/>
<evidence type="ECO:0000313" key="3">
    <source>
        <dbReference type="EMBL" id="ODN92774.1"/>
    </source>
</evidence>
<dbReference type="GeneID" id="30194782"/>
<feature type="compositionally biased region" description="Polar residues" evidence="1">
    <location>
        <begin position="367"/>
        <end position="378"/>
    </location>
</feature>
<proteinExistence type="predicted"/>
<accession>A0A1E3IVX5</accession>
<dbReference type="RefSeq" id="XP_019030401.1">
    <property type="nucleotide sequence ID" value="XM_019177650.1"/>
</dbReference>
<comment type="caution">
    <text evidence="3">The sequence shown here is derived from an EMBL/GenBank/DDBJ whole genome shotgun (WGS) entry which is preliminary data.</text>
</comment>
<dbReference type="AlphaFoldDB" id="A0A1E3IVX5"/>
<keyword evidence="4" id="KW-1185">Reference proteome</keyword>
<reference evidence="3 4" key="1">
    <citation type="submission" date="2016-06" db="EMBL/GenBank/DDBJ databases">
        <title>Evolution of pathogenesis and genome organization in the Tremellales.</title>
        <authorList>
            <person name="Cuomo C."/>
            <person name="Litvintseva A."/>
            <person name="Heitman J."/>
            <person name="Chen Y."/>
            <person name="Sun S."/>
            <person name="Springer D."/>
            <person name="Dromer F."/>
            <person name="Young S."/>
            <person name="Zeng Q."/>
            <person name="Chapman S."/>
            <person name="Gujja S."/>
            <person name="Saif S."/>
            <person name="Birren B."/>
        </authorList>
    </citation>
    <scope>NUCLEOTIDE SEQUENCE [LARGE SCALE GENOMIC DNA]</scope>
    <source>
        <strain evidence="3 4">CBS 7118</strain>
    </source>
</reference>
<keyword evidence="2" id="KW-0812">Transmembrane</keyword>
<organism evidence="3 4">
    <name type="scientific">Cryptococcus wingfieldii CBS 7118</name>
    <dbReference type="NCBI Taxonomy" id="1295528"/>
    <lineage>
        <taxon>Eukaryota</taxon>
        <taxon>Fungi</taxon>
        <taxon>Dikarya</taxon>
        <taxon>Basidiomycota</taxon>
        <taxon>Agaricomycotina</taxon>
        <taxon>Tremellomycetes</taxon>
        <taxon>Tremellales</taxon>
        <taxon>Cryptococcaceae</taxon>
        <taxon>Cryptococcus</taxon>
    </lineage>
</organism>
<feature type="transmembrane region" description="Helical" evidence="2">
    <location>
        <begin position="139"/>
        <end position="160"/>
    </location>
</feature>
<evidence type="ECO:0000256" key="2">
    <source>
        <dbReference type="SAM" id="Phobius"/>
    </source>
</evidence>
<keyword evidence="2" id="KW-1133">Transmembrane helix</keyword>
<evidence type="ECO:0000256" key="1">
    <source>
        <dbReference type="SAM" id="MobiDB-lite"/>
    </source>
</evidence>